<keyword evidence="3" id="KW-1185">Reference proteome</keyword>
<feature type="transmembrane region" description="Helical" evidence="1">
    <location>
        <begin position="28"/>
        <end position="49"/>
    </location>
</feature>
<keyword evidence="1" id="KW-0472">Membrane</keyword>
<name>A0ABU6KEV9_9BACI</name>
<evidence type="ECO:0000256" key="1">
    <source>
        <dbReference type="SAM" id="Phobius"/>
    </source>
</evidence>
<evidence type="ECO:0000313" key="3">
    <source>
        <dbReference type="Proteomes" id="UP001335737"/>
    </source>
</evidence>
<dbReference type="Pfam" id="PF11151">
    <property type="entry name" value="DUF2929"/>
    <property type="match status" value="1"/>
</dbReference>
<keyword evidence="1" id="KW-0812">Transmembrane</keyword>
<dbReference type="Proteomes" id="UP001335737">
    <property type="component" value="Unassembled WGS sequence"/>
</dbReference>
<evidence type="ECO:0000313" key="2">
    <source>
        <dbReference type="EMBL" id="MEC5423618.1"/>
    </source>
</evidence>
<comment type="caution">
    <text evidence="2">The sequence shown here is derived from an EMBL/GenBank/DDBJ whole genome shotgun (WGS) entry which is preliminary data.</text>
</comment>
<dbReference type="EMBL" id="JARZFX010000003">
    <property type="protein sequence ID" value="MEC5423618.1"/>
    <property type="molecule type" value="Genomic_DNA"/>
</dbReference>
<accession>A0ABU6KEV9</accession>
<keyword evidence="1" id="KW-1133">Transmembrane helix</keyword>
<organism evidence="2 3">
    <name type="scientific">Virgibacillus tibetensis</name>
    <dbReference type="NCBI Taxonomy" id="3042313"/>
    <lineage>
        <taxon>Bacteria</taxon>
        <taxon>Bacillati</taxon>
        <taxon>Bacillota</taxon>
        <taxon>Bacilli</taxon>
        <taxon>Bacillales</taxon>
        <taxon>Bacillaceae</taxon>
        <taxon>Virgibacillus</taxon>
    </lineage>
</organism>
<proteinExistence type="predicted"/>
<dbReference type="InterPro" id="IPR021324">
    <property type="entry name" value="DUF2929"/>
</dbReference>
<protein>
    <submittedName>
        <fullName evidence="2">DUF2929 family protein</fullName>
    </submittedName>
</protein>
<sequence>MTIVWAVLISGVISYVLSSMGNEAFSLVNTLVLAAILVVAVVILGEGVLKEEDTN</sequence>
<reference evidence="2 3" key="1">
    <citation type="journal article" date="2024" name="Int. J. Syst. Evol. Microbiol.">
        <title>Virgibacillus tibetensis sp. nov., isolated from salt lake on the Tibetan Plateau of China.</title>
        <authorList>
            <person name="Phurbu D."/>
            <person name="Liu Z.-X."/>
            <person name="Wang R."/>
            <person name="Zheng Y.-Y."/>
            <person name="Liu H.-C."/>
            <person name="Zhou Y.-G."/>
            <person name="Yu Y.-J."/>
            <person name="Li A.-H."/>
        </authorList>
    </citation>
    <scope>NUCLEOTIDE SEQUENCE [LARGE SCALE GENOMIC DNA]</scope>
    <source>
        <strain evidence="2 3">C22-A2</strain>
    </source>
</reference>
<gene>
    <name evidence="2" type="ORF">QGM71_08955</name>
</gene>